<dbReference type="EMBL" id="MLJW01000002">
    <property type="protein sequence ID" value="OIR18685.1"/>
    <property type="molecule type" value="Genomic_DNA"/>
</dbReference>
<protein>
    <submittedName>
        <fullName evidence="2">Uncharacterized protein</fullName>
    </submittedName>
</protein>
<evidence type="ECO:0000256" key="1">
    <source>
        <dbReference type="SAM" id="MobiDB-lite"/>
    </source>
</evidence>
<accession>A0A1J5TQV2</accession>
<evidence type="ECO:0000313" key="2">
    <source>
        <dbReference type="EMBL" id="OIR18685.1"/>
    </source>
</evidence>
<reference evidence="2" key="1">
    <citation type="submission" date="2016-10" db="EMBL/GenBank/DDBJ databases">
        <title>Sequence of Gallionella enrichment culture.</title>
        <authorList>
            <person name="Poehlein A."/>
            <person name="Muehling M."/>
            <person name="Daniel R."/>
        </authorList>
    </citation>
    <scope>NUCLEOTIDE SEQUENCE</scope>
</reference>
<sequence length="190" mass="20733">MSTPIEASDAHTPCHATRLIDHTLIKSGALFQELLGFYRSLSDGRRNWALSDLNRLQFRVELICLLSVAMSPALRHGHIPVTARILQLQVFCDMVTHAGRLVLCEAKPFIAITAAGRARWLLLDLGLFQLARFVHLRGSDLGALAPSDAGRLNSGPEAIQTPDRTVADTSSLSFRPSDRPASRICVGPCP</sequence>
<feature type="region of interest" description="Disordered" evidence="1">
    <location>
        <begin position="152"/>
        <end position="181"/>
    </location>
</feature>
<comment type="caution">
    <text evidence="2">The sequence shown here is derived from an EMBL/GenBank/DDBJ whole genome shotgun (WGS) entry which is preliminary data.</text>
</comment>
<dbReference type="AlphaFoldDB" id="A0A1J5TQV2"/>
<name>A0A1J5TQV2_9ZZZZ</name>
<proteinExistence type="predicted"/>
<organism evidence="2">
    <name type="scientific">mine drainage metagenome</name>
    <dbReference type="NCBI Taxonomy" id="410659"/>
    <lineage>
        <taxon>unclassified sequences</taxon>
        <taxon>metagenomes</taxon>
        <taxon>ecological metagenomes</taxon>
    </lineage>
</organism>
<gene>
    <name evidence="2" type="ORF">GALL_10250</name>
</gene>